<sequence length="39" mass="4582">WSELERQQVRTTLAVETGKEKTETVRKPVLVNSTKRQRV</sequence>
<feature type="region of interest" description="Disordered" evidence="1">
    <location>
        <begin position="18"/>
        <end position="39"/>
    </location>
</feature>
<reference evidence="2" key="1">
    <citation type="submission" date="2013-11" db="EMBL/GenBank/DDBJ databases">
        <title>The Genome Sequence of Phytophthora parasitica CJ02B3.</title>
        <authorList>
            <consortium name="The Broad Institute Genomics Platform"/>
            <person name="Russ C."/>
            <person name="Tyler B."/>
            <person name="Panabieres F."/>
            <person name="Shan W."/>
            <person name="Tripathy S."/>
            <person name="Grunwald N."/>
            <person name="Machado M."/>
            <person name="Johnson C.S."/>
            <person name="Arredondo F."/>
            <person name="Hong C."/>
            <person name="Coffey M."/>
            <person name="Young S.K."/>
            <person name="Zeng Q."/>
            <person name="Gargeya S."/>
            <person name="Fitzgerald M."/>
            <person name="Abouelleil A."/>
            <person name="Alvarado L."/>
            <person name="Chapman S.B."/>
            <person name="Gainer-Dewar J."/>
            <person name="Goldberg J."/>
            <person name="Griggs A."/>
            <person name="Gujja S."/>
            <person name="Hansen M."/>
            <person name="Howarth C."/>
            <person name="Imamovic A."/>
            <person name="Ireland A."/>
            <person name="Larimer J."/>
            <person name="McCowan C."/>
            <person name="Murphy C."/>
            <person name="Pearson M."/>
            <person name="Poon T.W."/>
            <person name="Priest M."/>
            <person name="Roberts A."/>
            <person name="Saif S."/>
            <person name="Shea T."/>
            <person name="Sykes S."/>
            <person name="Wortman J."/>
            <person name="Nusbaum C."/>
            <person name="Birren B."/>
        </authorList>
    </citation>
    <scope>NUCLEOTIDE SEQUENCE [LARGE SCALE GENOMIC DNA]</scope>
    <source>
        <strain evidence="2">CJ02B3</strain>
    </source>
</reference>
<dbReference type="EMBL" id="KI676256">
    <property type="protein sequence ID" value="ETL26434.1"/>
    <property type="molecule type" value="Genomic_DNA"/>
</dbReference>
<dbReference type="AlphaFoldDB" id="W2FSV2"/>
<gene>
    <name evidence="2" type="ORF">L915_20023</name>
    <name evidence="3" type="ORF">L916_19899</name>
</gene>
<evidence type="ECO:0000313" key="2">
    <source>
        <dbReference type="EMBL" id="ETK72991.1"/>
    </source>
</evidence>
<evidence type="ECO:0000256" key="1">
    <source>
        <dbReference type="SAM" id="MobiDB-lite"/>
    </source>
</evidence>
<feature type="non-terminal residue" evidence="2">
    <location>
        <position position="1"/>
    </location>
</feature>
<accession>W2FSV2</accession>
<organism evidence="2">
    <name type="scientific">Phytophthora nicotianae</name>
    <name type="common">Potato buckeye rot agent</name>
    <name type="synonym">Phytophthora parasitica</name>
    <dbReference type="NCBI Taxonomy" id="4792"/>
    <lineage>
        <taxon>Eukaryota</taxon>
        <taxon>Sar</taxon>
        <taxon>Stramenopiles</taxon>
        <taxon>Oomycota</taxon>
        <taxon>Peronosporomycetes</taxon>
        <taxon>Peronosporales</taxon>
        <taxon>Peronosporaceae</taxon>
        <taxon>Phytophthora</taxon>
    </lineage>
</organism>
<dbReference type="EMBL" id="KI689455">
    <property type="protein sequence ID" value="ETK72991.1"/>
    <property type="molecule type" value="Genomic_DNA"/>
</dbReference>
<dbReference type="Proteomes" id="UP000053236">
    <property type="component" value="Unassembled WGS sequence"/>
</dbReference>
<dbReference type="Proteomes" id="UP000053864">
    <property type="component" value="Unassembled WGS sequence"/>
</dbReference>
<name>W2FSV2_PHYNI</name>
<protein>
    <submittedName>
        <fullName evidence="2">Uncharacterized protein</fullName>
    </submittedName>
</protein>
<reference evidence="3" key="2">
    <citation type="submission" date="2013-11" db="EMBL/GenBank/DDBJ databases">
        <title>The Genome Sequence of Phytophthora parasitica CJ05E6.</title>
        <authorList>
            <consortium name="The Broad Institute Genomics Platform"/>
            <person name="Russ C."/>
            <person name="Tyler B."/>
            <person name="Panabieres F."/>
            <person name="Shan W."/>
            <person name="Tripathy S."/>
            <person name="Grunwald N."/>
            <person name="Machado M."/>
            <person name="Johnson C.S."/>
            <person name="Arredondo F."/>
            <person name="Hong C."/>
            <person name="Coffey M."/>
            <person name="Young S.K."/>
            <person name="Zeng Q."/>
            <person name="Gargeya S."/>
            <person name="Fitzgerald M."/>
            <person name="Abouelleil A."/>
            <person name="Alvarado L."/>
            <person name="Chapman S.B."/>
            <person name="Gainer-Dewar J."/>
            <person name="Goldberg J."/>
            <person name="Griggs A."/>
            <person name="Gujja S."/>
            <person name="Hansen M."/>
            <person name="Howarth C."/>
            <person name="Imamovic A."/>
            <person name="Ireland A."/>
            <person name="Larimer J."/>
            <person name="McCowan C."/>
            <person name="Murphy C."/>
            <person name="Pearson M."/>
            <person name="Poon T.W."/>
            <person name="Priest M."/>
            <person name="Roberts A."/>
            <person name="Saif S."/>
            <person name="Shea T."/>
            <person name="Sykes S."/>
            <person name="Wortman J."/>
            <person name="Nusbaum C."/>
            <person name="Birren B."/>
        </authorList>
    </citation>
    <scope>NUCLEOTIDE SEQUENCE [LARGE SCALE GENOMIC DNA]</scope>
    <source>
        <strain evidence="3">CJ05E6</strain>
    </source>
</reference>
<evidence type="ECO:0000313" key="3">
    <source>
        <dbReference type="EMBL" id="ETL26434.1"/>
    </source>
</evidence>
<proteinExistence type="predicted"/>